<organism evidence="2 3">
    <name type="scientific">Acinetobacter bereziniae NIPH 3</name>
    <dbReference type="NCBI Taxonomy" id="1217651"/>
    <lineage>
        <taxon>Bacteria</taxon>
        <taxon>Pseudomonadati</taxon>
        <taxon>Pseudomonadota</taxon>
        <taxon>Gammaproteobacteria</taxon>
        <taxon>Moraxellales</taxon>
        <taxon>Moraxellaceae</taxon>
        <taxon>Acinetobacter</taxon>
    </lineage>
</organism>
<dbReference type="Pfam" id="PF05662">
    <property type="entry name" value="YadA_stalk"/>
    <property type="match status" value="1"/>
</dbReference>
<dbReference type="InterPro" id="IPR011049">
    <property type="entry name" value="Serralysin-like_metalloprot_C"/>
</dbReference>
<proteinExistence type="predicted"/>
<name>N8YKT3_ACIBZ</name>
<comment type="caution">
    <text evidence="2">The sequence shown here is derived from an EMBL/GenBank/DDBJ whole genome shotgun (WGS) entry which is preliminary data.</text>
</comment>
<dbReference type="GO" id="GO:0019867">
    <property type="term" value="C:outer membrane"/>
    <property type="evidence" value="ECO:0007669"/>
    <property type="project" value="InterPro"/>
</dbReference>
<accession>N8YKT3</accession>
<evidence type="ECO:0000259" key="1">
    <source>
        <dbReference type="Pfam" id="PF05662"/>
    </source>
</evidence>
<feature type="non-terminal residue" evidence="2">
    <location>
        <position position="149"/>
    </location>
</feature>
<dbReference type="HOGENOM" id="CLU_1753413_0_0_6"/>
<dbReference type="EMBL" id="APPK01000055">
    <property type="protein sequence ID" value="ENV19875.1"/>
    <property type="molecule type" value="Genomic_DNA"/>
</dbReference>
<dbReference type="SUPFAM" id="SSF101967">
    <property type="entry name" value="Adhesin YadA, collagen-binding domain"/>
    <property type="match status" value="1"/>
</dbReference>
<evidence type="ECO:0000313" key="3">
    <source>
        <dbReference type="Proteomes" id="UP000013270"/>
    </source>
</evidence>
<sequence>AINTLNAAQGETDKFAVKYDKNADGSANYNSITAGNGNGTAATIGTDTAGNSVVTSGGTKISNVANGINASDAVNKGQLDSLSTGLTNTGFGLKAADGNTVNKKLGEAVEVVGADSNITTKVAGGQVAIELNKNLNNLTGITVNDGTNG</sequence>
<feature type="domain" description="Trimeric autotransporter adhesin YadA-like stalk" evidence="1">
    <location>
        <begin position="60"/>
        <end position="96"/>
    </location>
</feature>
<gene>
    <name evidence="2" type="ORF">F963_04155</name>
</gene>
<dbReference type="Proteomes" id="UP000013270">
    <property type="component" value="Unassembled WGS sequence"/>
</dbReference>
<evidence type="ECO:0000313" key="2">
    <source>
        <dbReference type="EMBL" id="ENV19875.1"/>
    </source>
</evidence>
<dbReference type="AlphaFoldDB" id="N8YKT3"/>
<feature type="non-terminal residue" evidence="2">
    <location>
        <position position="1"/>
    </location>
</feature>
<reference evidence="2 3" key="1">
    <citation type="submission" date="2013-02" db="EMBL/GenBank/DDBJ databases">
        <title>The Genome Sequence of Acinetobacter bereziniae NIPH 3.</title>
        <authorList>
            <consortium name="The Broad Institute Genome Sequencing Platform"/>
            <consortium name="The Broad Institute Genome Sequencing Center for Infectious Disease"/>
            <person name="Cerqueira G."/>
            <person name="Feldgarden M."/>
            <person name="Courvalin P."/>
            <person name="Perichon B."/>
            <person name="Grillot-Courvalin C."/>
            <person name="Clermont D."/>
            <person name="Rocha E."/>
            <person name="Yoon E.-J."/>
            <person name="Nemec A."/>
            <person name="Walker B."/>
            <person name="Young S.K."/>
            <person name="Zeng Q."/>
            <person name="Gargeya S."/>
            <person name="Fitzgerald M."/>
            <person name="Haas B."/>
            <person name="Abouelleil A."/>
            <person name="Alvarado L."/>
            <person name="Arachchi H.M."/>
            <person name="Berlin A.M."/>
            <person name="Chapman S.B."/>
            <person name="Dewar J."/>
            <person name="Goldberg J."/>
            <person name="Griggs A."/>
            <person name="Gujja S."/>
            <person name="Hansen M."/>
            <person name="Howarth C."/>
            <person name="Imamovic A."/>
            <person name="Larimer J."/>
            <person name="McCowan C."/>
            <person name="Murphy C."/>
            <person name="Neiman D."/>
            <person name="Pearson M."/>
            <person name="Priest M."/>
            <person name="Roberts A."/>
            <person name="Saif S."/>
            <person name="Shea T."/>
            <person name="Sisk P."/>
            <person name="Sykes S."/>
            <person name="Wortman J."/>
            <person name="Nusbaum C."/>
            <person name="Birren B."/>
        </authorList>
    </citation>
    <scope>NUCLEOTIDE SEQUENCE [LARGE SCALE GENOMIC DNA]</scope>
    <source>
        <strain evidence="2 3">NIPH 3</strain>
    </source>
</reference>
<dbReference type="InterPro" id="IPR008635">
    <property type="entry name" value="Coiled_stalk_dom"/>
</dbReference>
<protein>
    <recommendedName>
        <fullName evidence="1">Trimeric autotransporter adhesin YadA-like stalk domain-containing protein</fullName>
    </recommendedName>
</protein>